<reference evidence="1 2" key="1">
    <citation type="submission" date="2019-06" db="EMBL/GenBank/DDBJ databases">
        <title>Desulfobotulus mexicanus sp. nov., a novel sulfate-reducing bacterium isolated from the sediment of an alkaline crater lake in Mexico.</title>
        <authorList>
            <person name="Hirschler-Rea A."/>
        </authorList>
    </citation>
    <scope>NUCLEOTIDE SEQUENCE [LARGE SCALE GENOMIC DNA]</scope>
    <source>
        <strain evidence="1 2">PAR22N</strain>
    </source>
</reference>
<dbReference type="OrthoDB" id="9819888at2"/>
<dbReference type="AlphaFoldDB" id="A0A5S5MDQ8"/>
<sequence>MLKTENWRHQATAFLARCRAQMWGRHKERPLEWLFRAGFSVSFAQDHFLGWNFRSMYRNAALWLGPEREDEKYFLPEGLLLPWIQNEILLRLSILDPEGHIHILEGSSTEAITAGEGLRLIITINDGDAFRLMQENEKGTAIMAAPFLFSTRLPDLDAFGRIRLIAPPVPETMQLLENLRKEGRMAEVFHIPEKGLVAGLLCSDLSPADITAMARF</sequence>
<protein>
    <submittedName>
        <fullName evidence="1">Uncharacterized protein</fullName>
    </submittedName>
</protein>
<comment type="caution">
    <text evidence="1">The sequence shown here is derived from an EMBL/GenBank/DDBJ whole genome shotgun (WGS) entry which is preliminary data.</text>
</comment>
<dbReference type="Proteomes" id="UP000321899">
    <property type="component" value="Unassembled WGS sequence"/>
</dbReference>
<dbReference type="EMBL" id="VDMB01000019">
    <property type="protein sequence ID" value="TYT73843.1"/>
    <property type="molecule type" value="Genomic_DNA"/>
</dbReference>
<name>A0A5S5MDQ8_9BACT</name>
<organism evidence="1 2">
    <name type="scientific">Desulfobotulus mexicanus</name>
    <dbReference type="NCBI Taxonomy" id="2586642"/>
    <lineage>
        <taxon>Bacteria</taxon>
        <taxon>Pseudomonadati</taxon>
        <taxon>Thermodesulfobacteriota</taxon>
        <taxon>Desulfobacteria</taxon>
        <taxon>Desulfobacterales</taxon>
        <taxon>Desulfobacteraceae</taxon>
        <taxon>Desulfobotulus</taxon>
    </lineage>
</organism>
<evidence type="ECO:0000313" key="2">
    <source>
        <dbReference type="Proteomes" id="UP000321899"/>
    </source>
</evidence>
<keyword evidence="2" id="KW-1185">Reference proteome</keyword>
<proteinExistence type="predicted"/>
<gene>
    <name evidence="1" type="ORF">FIM25_12970</name>
</gene>
<evidence type="ECO:0000313" key="1">
    <source>
        <dbReference type="EMBL" id="TYT73843.1"/>
    </source>
</evidence>
<accession>A0A5S5MDQ8</accession>
<dbReference type="RefSeq" id="WP_139450025.1">
    <property type="nucleotide sequence ID" value="NZ_VDMB01000019.1"/>
</dbReference>